<evidence type="ECO:0000313" key="1">
    <source>
        <dbReference type="EMBL" id="KAI5660567.1"/>
    </source>
</evidence>
<name>A0ACC0AHX9_CATRO</name>
<dbReference type="Proteomes" id="UP001060085">
    <property type="component" value="Linkage Group LG06"/>
</dbReference>
<gene>
    <name evidence="1" type="ORF">M9H77_29360</name>
</gene>
<protein>
    <submittedName>
        <fullName evidence="1">Uncharacterized protein</fullName>
    </submittedName>
</protein>
<organism evidence="1 2">
    <name type="scientific">Catharanthus roseus</name>
    <name type="common">Madagascar periwinkle</name>
    <name type="synonym">Vinca rosea</name>
    <dbReference type="NCBI Taxonomy" id="4058"/>
    <lineage>
        <taxon>Eukaryota</taxon>
        <taxon>Viridiplantae</taxon>
        <taxon>Streptophyta</taxon>
        <taxon>Embryophyta</taxon>
        <taxon>Tracheophyta</taxon>
        <taxon>Spermatophyta</taxon>
        <taxon>Magnoliopsida</taxon>
        <taxon>eudicotyledons</taxon>
        <taxon>Gunneridae</taxon>
        <taxon>Pentapetalae</taxon>
        <taxon>asterids</taxon>
        <taxon>lamiids</taxon>
        <taxon>Gentianales</taxon>
        <taxon>Apocynaceae</taxon>
        <taxon>Rauvolfioideae</taxon>
        <taxon>Vinceae</taxon>
        <taxon>Catharanthinae</taxon>
        <taxon>Catharanthus</taxon>
    </lineage>
</organism>
<proteinExistence type="predicted"/>
<dbReference type="EMBL" id="CM044706">
    <property type="protein sequence ID" value="KAI5660567.1"/>
    <property type="molecule type" value="Genomic_DNA"/>
</dbReference>
<keyword evidence="2" id="KW-1185">Reference proteome</keyword>
<comment type="caution">
    <text evidence="1">The sequence shown here is derived from an EMBL/GenBank/DDBJ whole genome shotgun (WGS) entry which is preliminary data.</text>
</comment>
<evidence type="ECO:0000313" key="2">
    <source>
        <dbReference type="Proteomes" id="UP001060085"/>
    </source>
</evidence>
<reference evidence="2" key="1">
    <citation type="journal article" date="2023" name="Nat. Plants">
        <title>Single-cell RNA sequencing provides a high-resolution roadmap for understanding the multicellular compartmentation of specialized metabolism.</title>
        <authorList>
            <person name="Sun S."/>
            <person name="Shen X."/>
            <person name="Li Y."/>
            <person name="Li Y."/>
            <person name="Wang S."/>
            <person name="Li R."/>
            <person name="Zhang H."/>
            <person name="Shen G."/>
            <person name="Guo B."/>
            <person name="Wei J."/>
            <person name="Xu J."/>
            <person name="St-Pierre B."/>
            <person name="Chen S."/>
            <person name="Sun C."/>
        </authorList>
    </citation>
    <scope>NUCLEOTIDE SEQUENCE [LARGE SCALE GENOMIC DNA]</scope>
</reference>
<sequence>MELFPDLPDDIGIECLIRVPYYNLSSVSSVNKRWKKEIELPEFWRRRKAAGFTRKLVVMAQARVDPTRITGGTKYSETPVYRLTICEPDTGYWAELPPVPGYSDGLPMFCQLAGVGTNLVVMGGWKPSTWEVSNEVFVYNFVSAKWRRGSDMPGCRRSFFACAADTDRTVYVAGGHDMDKNALTSAMAYNVASDEWVALPDMATERDECKGVFHGGKFHVVGGYITDMQGRFGTSAESFDLSTWKWDPVDEDFLEDATCPRTCVDAEDGRMYMCRRADLAAVTPEGNSQWQTVAELPSDVRNIGCVMGWQGKVFVAGCPGLNELYRVYIWDSRSNTWTKVEAPENFSGHIQAACCLEM</sequence>
<accession>A0ACC0AHX9</accession>